<reference evidence="9" key="1">
    <citation type="submission" date="2021-12" db="EMBL/GenBank/DDBJ databases">
        <title>Convergent genome expansion in fungi linked to evolution of root-endophyte symbiosis.</title>
        <authorList>
            <consortium name="DOE Joint Genome Institute"/>
            <person name="Ke Y.-H."/>
            <person name="Bonito G."/>
            <person name="Liao H.-L."/>
            <person name="Looney B."/>
            <person name="Rojas-Flechas A."/>
            <person name="Nash J."/>
            <person name="Hameed K."/>
            <person name="Schadt C."/>
            <person name="Martin F."/>
            <person name="Crous P.W."/>
            <person name="Miettinen O."/>
            <person name="Magnuson J.K."/>
            <person name="Labbe J."/>
            <person name="Jacobson D."/>
            <person name="Doktycz M.J."/>
            <person name="Veneault-Fourrey C."/>
            <person name="Kuo A."/>
            <person name="Mondo S."/>
            <person name="Calhoun S."/>
            <person name="Riley R."/>
            <person name="Ohm R."/>
            <person name="LaButti K."/>
            <person name="Andreopoulos B."/>
            <person name="Pangilinan J."/>
            <person name="Nolan M."/>
            <person name="Tritt A."/>
            <person name="Clum A."/>
            <person name="Lipzen A."/>
            <person name="Daum C."/>
            <person name="Barry K."/>
            <person name="Grigoriev I.V."/>
            <person name="Vilgalys R."/>
        </authorList>
    </citation>
    <scope>NUCLEOTIDE SEQUENCE</scope>
    <source>
        <strain evidence="9">PMI_201</strain>
    </source>
</reference>
<dbReference type="InterPro" id="IPR001138">
    <property type="entry name" value="Zn2Cys6_DnaBD"/>
</dbReference>
<evidence type="ECO:0000256" key="7">
    <source>
        <dbReference type="SAM" id="MobiDB-lite"/>
    </source>
</evidence>
<evidence type="ECO:0000256" key="3">
    <source>
        <dbReference type="ARBA" id="ARBA00023015"/>
    </source>
</evidence>
<protein>
    <submittedName>
        <fullName evidence="9">C6 transcription factor</fullName>
    </submittedName>
</protein>
<dbReference type="InterPro" id="IPR052478">
    <property type="entry name" value="Metabolite_Synth_Reg"/>
</dbReference>
<proteinExistence type="predicted"/>
<name>A0AAD4KU43_9EURO</name>
<dbReference type="PROSITE" id="PS00463">
    <property type="entry name" value="ZN2_CY6_FUNGAL_1"/>
    <property type="match status" value="1"/>
</dbReference>
<gene>
    <name evidence="9" type="ORF">BGW36DRAFT_396492</name>
</gene>
<dbReference type="AlphaFoldDB" id="A0AAD4KU43"/>
<comment type="caution">
    <text evidence="9">The sequence shown here is derived from an EMBL/GenBank/DDBJ whole genome shotgun (WGS) entry which is preliminary data.</text>
</comment>
<keyword evidence="1" id="KW-0479">Metal-binding</keyword>
<dbReference type="PROSITE" id="PS50048">
    <property type="entry name" value="ZN2_CY6_FUNGAL_2"/>
    <property type="match status" value="1"/>
</dbReference>
<dbReference type="PANTHER" id="PTHR31779">
    <property type="entry name" value="2-NITROPROPANE DIOXYGENASE FAMILY, PUTATIVE (AFU_ORTHOLOGUE AFUA_2G17430)-RELATED"/>
    <property type="match status" value="1"/>
</dbReference>
<keyword evidence="2" id="KW-0862">Zinc</keyword>
<evidence type="ECO:0000256" key="2">
    <source>
        <dbReference type="ARBA" id="ARBA00022833"/>
    </source>
</evidence>
<dbReference type="Proteomes" id="UP001201262">
    <property type="component" value="Unassembled WGS sequence"/>
</dbReference>
<evidence type="ECO:0000313" key="9">
    <source>
        <dbReference type="EMBL" id="KAH8698830.1"/>
    </source>
</evidence>
<feature type="compositionally biased region" description="Polar residues" evidence="7">
    <location>
        <begin position="75"/>
        <end position="91"/>
    </location>
</feature>
<dbReference type="PANTHER" id="PTHR31779:SF3">
    <property type="entry name" value="PROTEIN RDR1"/>
    <property type="match status" value="1"/>
</dbReference>
<dbReference type="GO" id="GO:0006351">
    <property type="term" value="P:DNA-templated transcription"/>
    <property type="evidence" value="ECO:0007669"/>
    <property type="project" value="InterPro"/>
</dbReference>
<feature type="region of interest" description="Disordered" evidence="7">
    <location>
        <begin position="44"/>
        <end position="101"/>
    </location>
</feature>
<dbReference type="SUPFAM" id="SSF57701">
    <property type="entry name" value="Zn2/Cys6 DNA-binding domain"/>
    <property type="match status" value="1"/>
</dbReference>
<keyword evidence="4" id="KW-0238">DNA-binding</keyword>
<dbReference type="CDD" id="cd12148">
    <property type="entry name" value="fungal_TF_MHR"/>
    <property type="match status" value="1"/>
</dbReference>
<keyword evidence="6" id="KW-0539">Nucleus</keyword>
<dbReference type="CDD" id="cd00067">
    <property type="entry name" value="GAL4"/>
    <property type="match status" value="1"/>
</dbReference>
<dbReference type="GO" id="GO:0008270">
    <property type="term" value="F:zinc ion binding"/>
    <property type="evidence" value="ECO:0007669"/>
    <property type="project" value="InterPro"/>
</dbReference>
<evidence type="ECO:0000256" key="4">
    <source>
        <dbReference type="ARBA" id="ARBA00023125"/>
    </source>
</evidence>
<dbReference type="GO" id="GO:0003677">
    <property type="term" value="F:DNA binding"/>
    <property type="evidence" value="ECO:0007669"/>
    <property type="project" value="UniProtKB-KW"/>
</dbReference>
<dbReference type="GO" id="GO:0009410">
    <property type="term" value="P:response to xenobiotic stimulus"/>
    <property type="evidence" value="ECO:0007669"/>
    <property type="project" value="TreeGrafter"/>
</dbReference>
<evidence type="ECO:0000259" key="8">
    <source>
        <dbReference type="PROSITE" id="PS50048"/>
    </source>
</evidence>
<dbReference type="Pfam" id="PF04082">
    <property type="entry name" value="Fungal_trans"/>
    <property type="match status" value="1"/>
</dbReference>
<dbReference type="GeneID" id="70248458"/>
<dbReference type="InterPro" id="IPR007219">
    <property type="entry name" value="XnlR_reg_dom"/>
</dbReference>
<dbReference type="SMART" id="SM00066">
    <property type="entry name" value="GAL4"/>
    <property type="match status" value="1"/>
</dbReference>
<evidence type="ECO:0000256" key="6">
    <source>
        <dbReference type="ARBA" id="ARBA00023242"/>
    </source>
</evidence>
<keyword evidence="3" id="KW-0805">Transcription regulation</keyword>
<keyword evidence="5" id="KW-0804">Transcription</keyword>
<keyword evidence="10" id="KW-1185">Reference proteome</keyword>
<evidence type="ECO:0000256" key="5">
    <source>
        <dbReference type="ARBA" id="ARBA00023163"/>
    </source>
</evidence>
<dbReference type="InterPro" id="IPR036864">
    <property type="entry name" value="Zn2-C6_fun-type_DNA-bd_sf"/>
</dbReference>
<feature type="domain" description="Zn(2)-C6 fungal-type" evidence="8">
    <location>
        <begin position="8"/>
        <end position="37"/>
    </location>
</feature>
<evidence type="ECO:0000256" key="1">
    <source>
        <dbReference type="ARBA" id="ARBA00022723"/>
    </source>
</evidence>
<dbReference type="RefSeq" id="XP_046073294.1">
    <property type="nucleotide sequence ID" value="XM_046218171.1"/>
</dbReference>
<dbReference type="Pfam" id="PF00172">
    <property type="entry name" value="Zn_clus"/>
    <property type="match status" value="1"/>
</dbReference>
<dbReference type="GO" id="GO:0000981">
    <property type="term" value="F:DNA-binding transcription factor activity, RNA polymerase II-specific"/>
    <property type="evidence" value="ECO:0007669"/>
    <property type="project" value="InterPro"/>
</dbReference>
<accession>A0AAD4KU43</accession>
<dbReference type="EMBL" id="JAJTJA010000005">
    <property type="protein sequence ID" value="KAH8698830.1"/>
    <property type="molecule type" value="Genomic_DNA"/>
</dbReference>
<sequence length="618" mass="68415">MRQRARYACVPCRQRKRKCDGQFPCSTCTGYGYECQYSGGNSNNTRGTQEPSATVLPKSLSQKRKPSAAGLDDLSTPSPASLKTNRSSSSKRGFGDEVSSLKEDRPAANGFLLPLKGRFIGRHSLVAFPQWVGMALQSATPPRVHSFAYNTGVRRELSYSVIFDLPGYITWAEVQDAIKIYGSVIHPIFGFLDIDNLLRRCHGHWHSKHQGSYFEALICGVIGLASLFSKLLCENRELRIIQHARELLDDPDTGRFPTLDTISAWILRTIYTRSTSRPGVTWLYSCTTMHLCESIGAYTEPETSVENAGKQQQQTLAQARDTRARIAIVARCLHVFISYEHGRSTVEMGPIPEHNVITRQGDLTLQFNALINALPPDSGSHDAFSRRQELCIALTKLLATPTSHEFFTLLRTDLCLAIYRRLRLLDLGIKHEQLEQVLQAGKAALAAARILVLRNHPWWNTVGTVFQFICVLLAIDNSDGLAAMTEAMETLETIAKHLQTHLAEEALSTARMLVRAMTEKKRREVGALENMAAASSSERIADIAAPDVSTTINTAGSESGLSLPVANADLATDAAVIQQWNGMVDFTDPLWNWDAFFEPPMVTLVTPPPFGDPSLQWG</sequence>
<evidence type="ECO:0000313" key="10">
    <source>
        <dbReference type="Proteomes" id="UP001201262"/>
    </source>
</evidence>
<organism evidence="9 10">
    <name type="scientific">Talaromyces proteolyticus</name>
    <dbReference type="NCBI Taxonomy" id="1131652"/>
    <lineage>
        <taxon>Eukaryota</taxon>
        <taxon>Fungi</taxon>
        <taxon>Dikarya</taxon>
        <taxon>Ascomycota</taxon>
        <taxon>Pezizomycotina</taxon>
        <taxon>Eurotiomycetes</taxon>
        <taxon>Eurotiomycetidae</taxon>
        <taxon>Eurotiales</taxon>
        <taxon>Trichocomaceae</taxon>
        <taxon>Talaromyces</taxon>
        <taxon>Talaromyces sect. Bacilispori</taxon>
    </lineage>
</organism>
<dbReference type="Gene3D" id="4.10.240.10">
    <property type="entry name" value="Zn(2)-C6 fungal-type DNA-binding domain"/>
    <property type="match status" value="1"/>
</dbReference>